<dbReference type="Proteomes" id="UP001595583">
    <property type="component" value="Unassembled WGS sequence"/>
</dbReference>
<evidence type="ECO:0000256" key="2">
    <source>
        <dbReference type="ARBA" id="ARBA00022448"/>
    </source>
</evidence>
<dbReference type="RefSeq" id="WP_378219679.1">
    <property type="nucleotide sequence ID" value="NZ_JBHRTK010000008.1"/>
</dbReference>
<feature type="transmembrane region" description="Helical" evidence="7">
    <location>
        <begin position="120"/>
        <end position="138"/>
    </location>
</feature>
<evidence type="ECO:0000256" key="5">
    <source>
        <dbReference type="ARBA" id="ARBA00022989"/>
    </source>
</evidence>
<keyword evidence="5 7" id="KW-1133">Transmembrane helix</keyword>
<feature type="transmembrane region" description="Helical" evidence="7">
    <location>
        <begin position="380"/>
        <end position="402"/>
    </location>
</feature>
<dbReference type="InterPro" id="IPR035906">
    <property type="entry name" value="MetI-like_sf"/>
</dbReference>
<comment type="caution">
    <text evidence="9">The sequence shown here is derived from an EMBL/GenBank/DDBJ whole genome shotgun (WGS) entry which is preliminary data.</text>
</comment>
<proteinExistence type="inferred from homology"/>
<feature type="transmembrane region" description="Helical" evidence="7">
    <location>
        <begin position="62"/>
        <end position="82"/>
    </location>
</feature>
<feature type="transmembrane region" description="Helical" evidence="7">
    <location>
        <begin position="338"/>
        <end position="360"/>
    </location>
</feature>
<reference evidence="10" key="1">
    <citation type="journal article" date="2019" name="Int. J. Syst. Evol. Microbiol.">
        <title>The Global Catalogue of Microorganisms (GCM) 10K type strain sequencing project: providing services to taxonomists for standard genome sequencing and annotation.</title>
        <authorList>
            <consortium name="The Broad Institute Genomics Platform"/>
            <consortium name="The Broad Institute Genome Sequencing Center for Infectious Disease"/>
            <person name="Wu L."/>
            <person name="Ma J."/>
        </authorList>
    </citation>
    <scope>NUCLEOTIDE SEQUENCE [LARGE SCALE GENOMIC DNA]</scope>
    <source>
        <strain evidence="10">KCTC 52165</strain>
    </source>
</reference>
<evidence type="ECO:0000313" key="10">
    <source>
        <dbReference type="Proteomes" id="UP001595583"/>
    </source>
</evidence>
<feature type="transmembrane region" description="Helical" evidence="7">
    <location>
        <begin position="14"/>
        <end position="34"/>
    </location>
</feature>
<dbReference type="EMBL" id="JBHRTK010000008">
    <property type="protein sequence ID" value="MFC3205860.1"/>
    <property type="molecule type" value="Genomic_DNA"/>
</dbReference>
<evidence type="ECO:0000256" key="3">
    <source>
        <dbReference type="ARBA" id="ARBA00022475"/>
    </source>
</evidence>
<dbReference type="SUPFAM" id="SSF161098">
    <property type="entry name" value="MetI-like"/>
    <property type="match status" value="2"/>
</dbReference>
<evidence type="ECO:0000256" key="7">
    <source>
        <dbReference type="RuleBase" id="RU363032"/>
    </source>
</evidence>
<feature type="transmembrane region" description="Helical" evidence="7">
    <location>
        <begin position="273"/>
        <end position="294"/>
    </location>
</feature>
<feature type="transmembrane region" description="Helical" evidence="7">
    <location>
        <begin position="435"/>
        <end position="452"/>
    </location>
</feature>
<evidence type="ECO:0000259" key="8">
    <source>
        <dbReference type="PROSITE" id="PS50928"/>
    </source>
</evidence>
<dbReference type="PROSITE" id="PS50928">
    <property type="entry name" value="ABC_TM1"/>
    <property type="match status" value="2"/>
</dbReference>
<dbReference type="PANTHER" id="PTHR47737">
    <property type="entry name" value="GLYCINE BETAINE/PROLINE BETAINE TRANSPORT SYSTEM PERMEASE PROTEIN PROW"/>
    <property type="match status" value="1"/>
</dbReference>
<protein>
    <submittedName>
        <fullName evidence="9">ABC transporter permease</fullName>
    </submittedName>
</protein>
<dbReference type="PANTHER" id="PTHR47737:SF1">
    <property type="entry name" value="GLYCINE BETAINE_PROLINE BETAINE TRANSPORT SYSTEM PERMEASE PROTEIN PROW"/>
    <property type="match status" value="1"/>
</dbReference>
<feature type="domain" description="ABC transmembrane type-1" evidence="8">
    <location>
        <begin position="141"/>
        <end position="321"/>
    </location>
</feature>
<keyword evidence="4 7" id="KW-0812">Transmembrane</keyword>
<feature type="transmembrane region" description="Helical" evidence="7">
    <location>
        <begin position="300"/>
        <end position="317"/>
    </location>
</feature>
<feature type="transmembrane region" description="Helical" evidence="7">
    <location>
        <begin position="616"/>
        <end position="634"/>
    </location>
</feature>
<dbReference type="Pfam" id="PF00528">
    <property type="entry name" value="BPD_transp_1"/>
    <property type="match status" value="2"/>
</dbReference>
<evidence type="ECO:0000256" key="4">
    <source>
        <dbReference type="ARBA" id="ARBA00022692"/>
    </source>
</evidence>
<evidence type="ECO:0000256" key="1">
    <source>
        <dbReference type="ARBA" id="ARBA00004651"/>
    </source>
</evidence>
<dbReference type="CDD" id="cd06261">
    <property type="entry name" value="TM_PBP2"/>
    <property type="match status" value="2"/>
</dbReference>
<dbReference type="InterPro" id="IPR000515">
    <property type="entry name" value="MetI-like"/>
</dbReference>
<feature type="transmembrane region" description="Helical" evidence="7">
    <location>
        <begin position="145"/>
        <end position="169"/>
    </location>
</feature>
<keyword evidence="6 7" id="KW-0472">Membrane</keyword>
<comment type="similarity">
    <text evidence="7">Belongs to the binding-protein-dependent transport system permease family.</text>
</comment>
<evidence type="ECO:0000256" key="6">
    <source>
        <dbReference type="ARBA" id="ARBA00023136"/>
    </source>
</evidence>
<keyword evidence="10" id="KW-1185">Reference proteome</keyword>
<organism evidence="9 10">
    <name type="scientific">Aquamicrobium soli</name>
    <dbReference type="NCBI Taxonomy" id="1811518"/>
    <lineage>
        <taxon>Bacteria</taxon>
        <taxon>Pseudomonadati</taxon>
        <taxon>Pseudomonadota</taxon>
        <taxon>Alphaproteobacteria</taxon>
        <taxon>Hyphomicrobiales</taxon>
        <taxon>Phyllobacteriaceae</taxon>
        <taxon>Aquamicrobium</taxon>
    </lineage>
</organism>
<evidence type="ECO:0000313" key="9">
    <source>
        <dbReference type="EMBL" id="MFC3205860.1"/>
    </source>
</evidence>
<feature type="domain" description="ABC transmembrane type-1" evidence="8">
    <location>
        <begin position="455"/>
        <end position="634"/>
    </location>
</feature>
<feature type="transmembrane region" description="Helical" evidence="7">
    <location>
        <begin position="409"/>
        <end position="429"/>
    </location>
</feature>
<feature type="transmembrane region" description="Helical" evidence="7">
    <location>
        <begin position="189"/>
        <end position="216"/>
    </location>
</feature>
<feature type="transmembrane region" description="Helical" evidence="7">
    <location>
        <begin position="570"/>
        <end position="596"/>
    </location>
</feature>
<accession>A0ABV7K687</accession>
<comment type="subcellular location">
    <subcellularLocation>
        <location evidence="1 7">Cell membrane</location>
        <topology evidence="1 7">Multi-pass membrane protein</topology>
    </subcellularLocation>
</comment>
<keyword evidence="3" id="KW-1003">Cell membrane</keyword>
<sequence length="649" mass="69187">MTALGFSPDRRQRLSLVALAGAAIAVAVMLLPWADRFPRQWQLPLAKIVTAWNKVLVGEIGWITRLLAGLIEVPMSIAIALLSQGAELRLAGGVVSLPPLSWLGLVGVTIWLAWRTGGRTLAVVQALCCAYLLVFGQWSAAMLTLASVVISVPFAVGVGILLGIAAYRLPGVNRWLVTPVLDLMQTVPAFAYLVPMLILFGFGPVAAMLATVIFALPPMARVATLALSKLSPEIGELATIIGCTRAQAMWRVLVPSAMPVLLVGFNQTVMMTLNMVIIASMIGAGGLGFDVLLALRQLDIGRGFEAGSAIVVLAIMLDRQGRALASGWSSGKERTGSAWRIALGIVAWLALTTALSLWIAPIGRFPAALTVTTGSLLNDLVTWINVNFFDAIEAVRVAILLHLMNPIRIFLTTAPWLAIAGVVSLVAALLGGWRLFLLSVFVLAFCLVTGLWEKTMITLYLCLSATIVSVIVGLPLAFAGVCWPKFGRALNVWVELLQTMPSFVYLIPVVMLFRVGDVAALIAVVAFAVTPVIRYTMAAFETVPAQLIEAGQAMGCSPAQMLRHVRLPMALPTILLGINQCILFSLAMVVITALVGTRDLGQEVYIALTKADVGRGLIAGICLGLVGILIDRMFKVAVDRLGRSQTTAG</sequence>
<gene>
    <name evidence="9" type="ORF">ACFOHJ_06535</name>
</gene>
<name>A0ABV7K687_9HYPH</name>
<feature type="transmembrane region" description="Helical" evidence="7">
    <location>
        <begin position="503"/>
        <end position="529"/>
    </location>
</feature>
<dbReference type="Gene3D" id="1.10.3720.10">
    <property type="entry name" value="MetI-like"/>
    <property type="match status" value="2"/>
</dbReference>
<keyword evidence="2 7" id="KW-0813">Transport</keyword>
<feature type="transmembrane region" description="Helical" evidence="7">
    <location>
        <begin position="94"/>
        <end position="114"/>
    </location>
</feature>
<feature type="transmembrane region" description="Helical" evidence="7">
    <location>
        <begin position="459"/>
        <end position="483"/>
    </location>
</feature>